<evidence type="ECO:0000313" key="3">
    <source>
        <dbReference type="Proteomes" id="UP001235269"/>
    </source>
</evidence>
<sequence>MRGSGGFGHTPRRLRPAVFVIFGKEAAMNNIIWLVGAVVIVVAILSFLGLA</sequence>
<name>A0ABU0IGC9_9HYPH</name>
<dbReference type="EMBL" id="JAUSWH010000009">
    <property type="protein sequence ID" value="MDQ0456683.1"/>
    <property type="molecule type" value="Genomic_DNA"/>
</dbReference>
<keyword evidence="1" id="KW-0472">Membrane</keyword>
<evidence type="ECO:0000313" key="2">
    <source>
        <dbReference type="EMBL" id="MDQ0456683.1"/>
    </source>
</evidence>
<feature type="transmembrane region" description="Helical" evidence="1">
    <location>
        <begin position="31"/>
        <end position="50"/>
    </location>
</feature>
<proteinExistence type="predicted"/>
<keyword evidence="3" id="KW-1185">Reference proteome</keyword>
<evidence type="ECO:0000256" key="1">
    <source>
        <dbReference type="SAM" id="Phobius"/>
    </source>
</evidence>
<reference evidence="2 3" key="1">
    <citation type="submission" date="2023-07" db="EMBL/GenBank/DDBJ databases">
        <title>Genomic Encyclopedia of Type Strains, Phase IV (KMG-IV): sequencing the most valuable type-strain genomes for metagenomic binning, comparative biology and taxonomic classification.</title>
        <authorList>
            <person name="Goeker M."/>
        </authorList>
    </citation>
    <scope>NUCLEOTIDE SEQUENCE [LARGE SCALE GENOMIC DNA]</scope>
    <source>
        <strain evidence="2 3">DSM 100301</strain>
    </source>
</reference>
<accession>A0ABU0IGC9</accession>
<protein>
    <submittedName>
        <fullName evidence="2">Uncharacterized protein</fullName>
    </submittedName>
</protein>
<comment type="caution">
    <text evidence="2">The sequence shown here is derived from an EMBL/GenBank/DDBJ whole genome shotgun (WGS) entry which is preliminary data.</text>
</comment>
<keyword evidence="1" id="KW-1133">Transmembrane helix</keyword>
<keyword evidence="1" id="KW-0812">Transmembrane</keyword>
<organism evidence="2 3">
    <name type="scientific">Rhizobium paknamense</name>
    <dbReference type="NCBI Taxonomy" id="1206817"/>
    <lineage>
        <taxon>Bacteria</taxon>
        <taxon>Pseudomonadati</taxon>
        <taxon>Pseudomonadota</taxon>
        <taxon>Alphaproteobacteria</taxon>
        <taxon>Hyphomicrobiales</taxon>
        <taxon>Rhizobiaceae</taxon>
        <taxon>Rhizobium/Agrobacterium group</taxon>
        <taxon>Rhizobium</taxon>
    </lineage>
</organism>
<dbReference type="Proteomes" id="UP001235269">
    <property type="component" value="Unassembled WGS sequence"/>
</dbReference>
<gene>
    <name evidence="2" type="ORF">QO005_003025</name>
</gene>